<proteinExistence type="inferred from homology"/>
<accession>A0ABV4UE35</accession>
<evidence type="ECO:0000256" key="3">
    <source>
        <dbReference type="ARBA" id="ARBA00022692"/>
    </source>
</evidence>
<feature type="transmembrane region" description="Helical" evidence="7">
    <location>
        <begin position="293"/>
        <end position="309"/>
    </location>
</feature>
<dbReference type="Proteomes" id="UP001574673">
    <property type="component" value="Unassembled WGS sequence"/>
</dbReference>
<feature type="transmembrane region" description="Helical" evidence="7">
    <location>
        <begin position="169"/>
        <end position="189"/>
    </location>
</feature>
<sequence>MNINTSAAQGPTSPQRPSPRKSSTYLIEGVLLFVAIVWGVNPVAIKIGMQYLPPETFNLARMIIASLIALIALALSGSWRRPERRELITLLRITAFGFCLYQILLIAGLQRTTAGNASFIHCLVPASVALLNRLYGLDRLSRPVIAGIACSLAGVLLIVVGAGKEFSLSGPHLLGSLFILVAQTCYAYYMIAAKELQASHSIYQITAGQMLLTSLLMLPTTFPDILTVRWLDIPAAAWGSLLFSGVLGLCLCNFLWIWGAGILGTSRVAIFNNICPVFAVLAGHFALDEPFGPLQSFGALCVFIGVYITRRHRPAAPPASHHLANTPRKSA</sequence>
<feature type="transmembrane region" description="Helical" evidence="7">
    <location>
        <begin position="201"/>
        <end position="218"/>
    </location>
</feature>
<feature type="transmembrane region" description="Helical" evidence="7">
    <location>
        <begin position="144"/>
        <end position="163"/>
    </location>
</feature>
<evidence type="ECO:0000256" key="7">
    <source>
        <dbReference type="SAM" id="Phobius"/>
    </source>
</evidence>
<keyword evidence="10" id="KW-1185">Reference proteome</keyword>
<gene>
    <name evidence="9" type="ORF">ABCS64_06145</name>
</gene>
<comment type="similarity">
    <text evidence="2">Belongs to the EamA transporter family.</text>
</comment>
<evidence type="ECO:0000313" key="9">
    <source>
        <dbReference type="EMBL" id="MFA9949898.1"/>
    </source>
</evidence>
<evidence type="ECO:0000259" key="8">
    <source>
        <dbReference type="Pfam" id="PF00892"/>
    </source>
</evidence>
<feature type="domain" description="EamA" evidence="8">
    <location>
        <begin position="31"/>
        <end position="159"/>
    </location>
</feature>
<dbReference type="InterPro" id="IPR000620">
    <property type="entry name" value="EamA_dom"/>
</dbReference>
<keyword evidence="5 7" id="KW-0472">Membrane</keyword>
<comment type="caution">
    <text evidence="9">The sequence shown here is derived from an EMBL/GenBank/DDBJ whole genome shotgun (WGS) entry which is preliminary data.</text>
</comment>
<feature type="transmembrane region" description="Helical" evidence="7">
    <location>
        <begin position="270"/>
        <end position="287"/>
    </location>
</feature>
<dbReference type="SUPFAM" id="SSF103481">
    <property type="entry name" value="Multidrug resistance efflux transporter EmrE"/>
    <property type="match status" value="2"/>
</dbReference>
<evidence type="ECO:0000256" key="6">
    <source>
        <dbReference type="SAM" id="MobiDB-lite"/>
    </source>
</evidence>
<keyword evidence="3 7" id="KW-0812">Transmembrane</keyword>
<name>A0ABV4UE35_9RHOO</name>
<keyword evidence="4 7" id="KW-1133">Transmembrane helix</keyword>
<feature type="transmembrane region" description="Helical" evidence="7">
    <location>
        <begin position="113"/>
        <end position="132"/>
    </location>
</feature>
<feature type="region of interest" description="Disordered" evidence="6">
    <location>
        <begin position="1"/>
        <end position="20"/>
    </location>
</feature>
<feature type="transmembrane region" description="Helical" evidence="7">
    <location>
        <begin position="87"/>
        <end position="107"/>
    </location>
</feature>
<organism evidence="9 10">
    <name type="scientific">Dentiradicibacter hellwigii</name>
    <dbReference type="NCBI Taxonomy" id="3149053"/>
    <lineage>
        <taxon>Bacteria</taxon>
        <taxon>Pseudomonadati</taxon>
        <taxon>Pseudomonadota</taxon>
        <taxon>Betaproteobacteria</taxon>
        <taxon>Rhodocyclales</taxon>
        <taxon>Rhodocyclaceae</taxon>
        <taxon>Dentiradicibacter</taxon>
    </lineage>
</organism>
<dbReference type="InterPro" id="IPR037185">
    <property type="entry name" value="EmrE-like"/>
</dbReference>
<evidence type="ECO:0000256" key="1">
    <source>
        <dbReference type="ARBA" id="ARBA00004141"/>
    </source>
</evidence>
<dbReference type="Pfam" id="PF00892">
    <property type="entry name" value="EamA"/>
    <property type="match status" value="2"/>
</dbReference>
<dbReference type="PANTHER" id="PTHR32322">
    <property type="entry name" value="INNER MEMBRANE TRANSPORTER"/>
    <property type="match status" value="1"/>
</dbReference>
<feature type="transmembrane region" description="Helical" evidence="7">
    <location>
        <begin position="25"/>
        <end position="45"/>
    </location>
</feature>
<evidence type="ECO:0000256" key="2">
    <source>
        <dbReference type="ARBA" id="ARBA00007362"/>
    </source>
</evidence>
<comment type="subcellular location">
    <subcellularLocation>
        <location evidence="1">Membrane</location>
        <topology evidence="1">Multi-pass membrane protein</topology>
    </subcellularLocation>
</comment>
<feature type="transmembrane region" description="Helical" evidence="7">
    <location>
        <begin position="57"/>
        <end position="75"/>
    </location>
</feature>
<dbReference type="EMBL" id="JBEUWX010000002">
    <property type="protein sequence ID" value="MFA9949898.1"/>
    <property type="molecule type" value="Genomic_DNA"/>
</dbReference>
<dbReference type="RefSeq" id="WP_418890995.1">
    <property type="nucleotide sequence ID" value="NZ_JBEUWX010000002.1"/>
</dbReference>
<dbReference type="InterPro" id="IPR050638">
    <property type="entry name" value="AA-Vitamin_Transporters"/>
</dbReference>
<evidence type="ECO:0000313" key="10">
    <source>
        <dbReference type="Proteomes" id="UP001574673"/>
    </source>
</evidence>
<evidence type="ECO:0000256" key="4">
    <source>
        <dbReference type="ARBA" id="ARBA00022989"/>
    </source>
</evidence>
<dbReference type="PANTHER" id="PTHR32322:SF2">
    <property type="entry name" value="EAMA DOMAIN-CONTAINING PROTEIN"/>
    <property type="match status" value="1"/>
</dbReference>
<reference evidence="10" key="1">
    <citation type="submission" date="2024-06" db="EMBL/GenBank/DDBJ databases">
        <title>Radixoralia hellwigii gen. nov., sp nov., isolated from a root canal in the human oral cavity.</title>
        <authorList>
            <person name="Bartsch S."/>
            <person name="Wittmer A."/>
            <person name="Schulz A.-K."/>
            <person name="Neumann-Schaal M."/>
            <person name="Wolf J."/>
            <person name="Gronow S."/>
            <person name="Tennert C."/>
            <person name="Haecker G."/>
            <person name="Cieplik F."/>
            <person name="Al-Ahmad A."/>
        </authorList>
    </citation>
    <scope>NUCLEOTIDE SEQUENCE [LARGE SCALE GENOMIC DNA]</scope>
    <source>
        <strain evidence="10">Wk13</strain>
    </source>
</reference>
<feature type="transmembrane region" description="Helical" evidence="7">
    <location>
        <begin position="238"/>
        <end position="258"/>
    </location>
</feature>
<evidence type="ECO:0000256" key="5">
    <source>
        <dbReference type="ARBA" id="ARBA00023136"/>
    </source>
</evidence>
<feature type="domain" description="EamA" evidence="8">
    <location>
        <begin position="174"/>
        <end position="309"/>
    </location>
</feature>
<protein>
    <submittedName>
        <fullName evidence="9">DMT family transporter</fullName>
    </submittedName>
</protein>
<dbReference type="Gene3D" id="1.10.3730.20">
    <property type="match status" value="1"/>
</dbReference>